<comment type="caution">
    <text evidence="1">The sequence shown here is derived from an EMBL/GenBank/DDBJ whole genome shotgun (WGS) entry which is preliminary data.</text>
</comment>
<evidence type="ECO:0000313" key="2">
    <source>
        <dbReference type="Proteomes" id="UP000028868"/>
    </source>
</evidence>
<protein>
    <submittedName>
        <fullName evidence="1">Capsule polysaccharide biosynthesis protein</fullName>
    </submittedName>
</protein>
<dbReference type="GO" id="GO:0015774">
    <property type="term" value="P:polysaccharide transport"/>
    <property type="evidence" value="ECO:0007669"/>
    <property type="project" value="InterPro"/>
</dbReference>
<evidence type="ECO:0000313" key="1">
    <source>
        <dbReference type="EMBL" id="CDQ23880.1"/>
    </source>
</evidence>
<keyword evidence="2" id="KW-1185">Reference proteome</keyword>
<sequence>MNTLEKKYWGLYMDFLESFGDLEYRGISVSLCTHFYSLIQSMPYLEESIVDPSYMEEWKDGSVLQERFENHLLLGKRGSYRGKVVYYDKLLRIPYSFYKELSPLTETILLKPDVTNMRGHPIPGGTLRGLNQYGDAVDGEVRKQLKRFSKIAGNYKSHPLFGKRHFLKEMKKQMAKIIYFIEASERFLMKEEASLIVLGETNSMDTRALTLSARKRGIPSITLQHGAMISSFGYLPKVAGYQCVYGKYEQSLFEKRGVDRKFVPMIGHPRFDEMKTKAPLHPSQLYKKIKVSPSRKKVLLIDHHTDKTQTHRIIKLLLKKVPDVELMIKVQKGIRAFDIYAKNKRVHLIKGIHLYDLFAYVDAVISYESTVVLEALLSGKRTFVWKLNQPGLTNYYSQLPVTTYQEADQLVHELLPCLSNRNPSNGDRITEQLYPTFYIDSTQKSTFLLKALIESVRA</sequence>
<dbReference type="InterPro" id="IPR043148">
    <property type="entry name" value="TagF_C"/>
</dbReference>
<dbReference type="SUPFAM" id="SSF53756">
    <property type="entry name" value="UDP-Glycosyltransferase/glycogen phosphorylase"/>
    <property type="match status" value="1"/>
</dbReference>
<dbReference type="AlphaFoldDB" id="A0A024P4S0"/>
<dbReference type="Gene3D" id="3.40.50.12580">
    <property type="match status" value="1"/>
</dbReference>
<gene>
    <name evidence="1" type="ORF">BN983_02133</name>
</gene>
<dbReference type="OrthoDB" id="2958914at2"/>
<dbReference type="Proteomes" id="UP000028868">
    <property type="component" value="Unassembled WGS sequence"/>
</dbReference>
<dbReference type="InterPro" id="IPR007833">
    <property type="entry name" value="Capsule_polysaccharide_synth"/>
</dbReference>
<reference evidence="1 2" key="2">
    <citation type="submission" date="2014-05" db="EMBL/GenBank/DDBJ databases">
        <title>Draft genome sequence of Halobacillus karajensis HK-03.</title>
        <authorList>
            <person name="Khelaifia S."/>
            <person name="Croce O."/>
            <person name="Lagier J.C."/>
            <person name="Raoult D."/>
        </authorList>
    </citation>
    <scope>NUCLEOTIDE SEQUENCE [LARGE SCALE GENOMIC DNA]</scope>
    <source>
        <strain evidence="1 2">HD-03</strain>
    </source>
</reference>
<dbReference type="GO" id="GO:0000271">
    <property type="term" value="P:polysaccharide biosynthetic process"/>
    <property type="evidence" value="ECO:0007669"/>
    <property type="project" value="InterPro"/>
</dbReference>
<organism evidence="1 2">
    <name type="scientific">Halobacillus karajensis</name>
    <dbReference type="NCBI Taxonomy" id="195088"/>
    <lineage>
        <taxon>Bacteria</taxon>
        <taxon>Bacillati</taxon>
        <taxon>Bacillota</taxon>
        <taxon>Bacilli</taxon>
        <taxon>Bacillales</taxon>
        <taxon>Bacillaceae</taxon>
        <taxon>Halobacillus</taxon>
    </lineage>
</organism>
<name>A0A024P4S0_9BACI</name>
<dbReference type="RefSeq" id="WP_035508279.1">
    <property type="nucleotide sequence ID" value="NZ_CCDH010000003.1"/>
</dbReference>
<dbReference type="Pfam" id="PF05159">
    <property type="entry name" value="Capsule_synth"/>
    <property type="match status" value="1"/>
</dbReference>
<dbReference type="EMBL" id="CCDI010000002">
    <property type="protein sequence ID" value="CDQ23880.1"/>
    <property type="molecule type" value="Genomic_DNA"/>
</dbReference>
<accession>A0A024P4S0</accession>
<proteinExistence type="predicted"/>
<reference evidence="2" key="1">
    <citation type="submission" date="2014-03" db="EMBL/GenBank/DDBJ databases">
        <authorList>
            <person name="Urmite Genomes U."/>
        </authorList>
    </citation>
    <scope>NUCLEOTIDE SEQUENCE [LARGE SCALE GENOMIC DNA]</scope>
    <source>
        <strain evidence="2">HD-03</strain>
    </source>
</reference>